<dbReference type="Gene3D" id="3.90.850.10">
    <property type="entry name" value="Fumarylacetoacetase-like, C-terminal domain"/>
    <property type="match status" value="1"/>
</dbReference>
<feature type="domain" description="Fumarylacetoacetase-like C-terminal" evidence="3">
    <location>
        <begin position="62"/>
        <end position="266"/>
    </location>
</feature>
<dbReference type="EMBL" id="JAPDOD010000016">
    <property type="protein sequence ID" value="MDA0162142.1"/>
    <property type="molecule type" value="Genomic_DNA"/>
</dbReference>
<keyword evidence="2" id="KW-0479">Metal-binding</keyword>
<dbReference type="GO" id="GO:0016787">
    <property type="term" value="F:hydrolase activity"/>
    <property type="evidence" value="ECO:0007669"/>
    <property type="project" value="UniProtKB-KW"/>
</dbReference>
<dbReference type="InterPro" id="IPR011234">
    <property type="entry name" value="Fumarylacetoacetase-like_C"/>
</dbReference>
<keyword evidence="4" id="KW-0378">Hydrolase</keyword>
<protein>
    <submittedName>
        <fullName evidence="4">Fumarylacetoacetate hydrolase family protein</fullName>
    </submittedName>
</protein>
<evidence type="ECO:0000256" key="2">
    <source>
        <dbReference type="ARBA" id="ARBA00022723"/>
    </source>
</evidence>
<dbReference type="InterPro" id="IPR036663">
    <property type="entry name" value="Fumarylacetoacetase_C_sf"/>
</dbReference>
<dbReference type="Proteomes" id="UP001149140">
    <property type="component" value="Unassembled WGS sequence"/>
</dbReference>
<dbReference type="FunFam" id="3.90.850.10:FF:000002">
    <property type="entry name" value="2-hydroxyhepta-2,4-diene-1,7-dioate isomerase"/>
    <property type="match status" value="1"/>
</dbReference>
<dbReference type="PANTHER" id="PTHR42796:SF4">
    <property type="entry name" value="FUMARYLACETOACETATE HYDROLASE DOMAIN-CONTAINING PROTEIN 2A"/>
    <property type="match status" value="1"/>
</dbReference>
<reference evidence="4" key="1">
    <citation type="submission" date="2022-10" db="EMBL/GenBank/DDBJ databases">
        <title>The WGS of Solirubrobacter ginsenosidimutans DSM 21036.</title>
        <authorList>
            <person name="Jiang Z."/>
        </authorList>
    </citation>
    <scope>NUCLEOTIDE SEQUENCE</scope>
    <source>
        <strain evidence="4">DSM 21036</strain>
    </source>
</reference>
<organism evidence="4 5">
    <name type="scientific">Solirubrobacter ginsenosidimutans</name>
    <dbReference type="NCBI Taxonomy" id="490573"/>
    <lineage>
        <taxon>Bacteria</taxon>
        <taxon>Bacillati</taxon>
        <taxon>Actinomycetota</taxon>
        <taxon>Thermoleophilia</taxon>
        <taxon>Solirubrobacterales</taxon>
        <taxon>Solirubrobacteraceae</taxon>
        <taxon>Solirubrobacter</taxon>
    </lineage>
</organism>
<evidence type="ECO:0000313" key="5">
    <source>
        <dbReference type="Proteomes" id="UP001149140"/>
    </source>
</evidence>
<dbReference type="GO" id="GO:0016853">
    <property type="term" value="F:isomerase activity"/>
    <property type="evidence" value="ECO:0007669"/>
    <property type="project" value="UniProtKB-ARBA"/>
</dbReference>
<dbReference type="PANTHER" id="PTHR42796">
    <property type="entry name" value="FUMARYLACETOACETATE HYDROLASE DOMAIN-CONTAINING PROTEIN 2A-RELATED"/>
    <property type="match status" value="1"/>
</dbReference>
<dbReference type="Pfam" id="PF01557">
    <property type="entry name" value="FAA_hydrolase"/>
    <property type="match status" value="1"/>
</dbReference>
<comment type="similarity">
    <text evidence="1">Belongs to the FAH family.</text>
</comment>
<dbReference type="AlphaFoldDB" id="A0A9X3MVR3"/>
<sequence>MRLVTYQRNGLARSGVVLGGDVFDTGFATTRAALEAGAIEAGERVGALDELELGAPITDPDKIVCLGLNYRDHAAESGLALPAAPMLFAKFRNSLTGPASPIVLPGVGSQFDYEAELAIVIGRRGKAIAAEDALEHVAGAMAFNDVTARDIQHATSQWMAGKAIDTFAPCGPALVTLDELGDLQDLAIRARVNGETVQDGHTSQMIFGVAETIAFVSRLMTLEVGDIIATGTPAGVGISRSPQVLLGDGDVVEVEIEGLGVLANRVAALVAVES</sequence>
<dbReference type="SUPFAM" id="SSF56529">
    <property type="entry name" value="FAH"/>
    <property type="match status" value="1"/>
</dbReference>
<keyword evidence="5" id="KW-1185">Reference proteome</keyword>
<name>A0A9X3MVR3_9ACTN</name>
<evidence type="ECO:0000259" key="3">
    <source>
        <dbReference type="Pfam" id="PF01557"/>
    </source>
</evidence>
<evidence type="ECO:0000313" key="4">
    <source>
        <dbReference type="EMBL" id="MDA0162142.1"/>
    </source>
</evidence>
<accession>A0A9X3MVR3</accession>
<comment type="caution">
    <text evidence="4">The sequence shown here is derived from an EMBL/GenBank/DDBJ whole genome shotgun (WGS) entry which is preliminary data.</text>
</comment>
<dbReference type="GO" id="GO:0019752">
    <property type="term" value="P:carboxylic acid metabolic process"/>
    <property type="evidence" value="ECO:0007669"/>
    <property type="project" value="UniProtKB-ARBA"/>
</dbReference>
<evidence type="ECO:0000256" key="1">
    <source>
        <dbReference type="ARBA" id="ARBA00010211"/>
    </source>
</evidence>
<gene>
    <name evidence="4" type="ORF">OM076_17850</name>
</gene>
<dbReference type="RefSeq" id="WP_270041379.1">
    <property type="nucleotide sequence ID" value="NZ_JAPDOD010000016.1"/>
</dbReference>
<proteinExistence type="inferred from homology"/>
<dbReference type="GO" id="GO:0046872">
    <property type="term" value="F:metal ion binding"/>
    <property type="evidence" value="ECO:0007669"/>
    <property type="project" value="UniProtKB-KW"/>
</dbReference>
<dbReference type="InterPro" id="IPR051121">
    <property type="entry name" value="FAH"/>
</dbReference>